<gene>
    <name evidence="1" type="ORF">FC70_GL000643</name>
</gene>
<dbReference type="PATRIC" id="fig|1423778.4.peg.671"/>
<evidence type="ECO:0000313" key="1">
    <source>
        <dbReference type="EMBL" id="KRL56056.1"/>
    </source>
</evidence>
<dbReference type="EMBL" id="AZFE01000030">
    <property type="protein sequence ID" value="KRL56056.1"/>
    <property type="molecule type" value="Genomic_DNA"/>
</dbReference>
<comment type="caution">
    <text evidence="1">The sequence shown here is derived from an EMBL/GenBank/DDBJ whole genome shotgun (WGS) entry which is preliminary data.</text>
</comment>
<organism evidence="1 2">
    <name type="scientific">Paucilactobacillus oligofermentans DSM 15707 = LMG 22743</name>
    <dbReference type="NCBI Taxonomy" id="1423778"/>
    <lineage>
        <taxon>Bacteria</taxon>
        <taxon>Bacillati</taxon>
        <taxon>Bacillota</taxon>
        <taxon>Bacilli</taxon>
        <taxon>Lactobacillales</taxon>
        <taxon>Lactobacillaceae</taxon>
        <taxon>Paucilactobacillus</taxon>
    </lineage>
</organism>
<dbReference type="KEGG" id="lol:LACOL_0652"/>
<keyword evidence="1" id="KW-0489">Methyltransferase</keyword>
<sequence>MKLSPALQYSHDLLKQVVTPGDTVIDATVGNGHDTLLLAQLVGKGGHVLGFDIQTSAIKATTTRLEAEHLNNVSLHLTGHQNVDQYLNEPLAAAIFNLGYLPSGDKSIITTGNTTIEAVEKMLPNLKPNGIICLVIYYGHPGGDNERAAVEKFTATLPQQNFNVLEYQFINQVNTPPKLIVIQKR</sequence>
<dbReference type="CDD" id="cd02440">
    <property type="entry name" value="AdoMet_MTases"/>
    <property type="match status" value="1"/>
</dbReference>
<dbReference type="GO" id="GO:0032259">
    <property type="term" value="P:methylation"/>
    <property type="evidence" value="ECO:0007669"/>
    <property type="project" value="UniProtKB-KW"/>
</dbReference>
<keyword evidence="1" id="KW-0808">Transferase</keyword>
<dbReference type="Proteomes" id="UP000051697">
    <property type="component" value="Unassembled WGS sequence"/>
</dbReference>
<dbReference type="SUPFAM" id="SSF53335">
    <property type="entry name" value="S-adenosyl-L-methionine-dependent methyltransferases"/>
    <property type="match status" value="1"/>
</dbReference>
<name>A0A0R1RSA0_9LACO</name>
<dbReference type="GO" id="GO:0008168">
    <property type="term" value="F:methyltransferase activity"/>
    <property type="evidence" value="ECO:0007669"/>
    <property type="project" value="UniProtKB-KW"/>
</dbReference>
<dbReference type="PANTHER" id="PTHR35276">
    <property type="entry name" value="S-ADENOSYL-L-METHIONINE-DEPENDENT METHYLTRANSFERASES SUPERFAMILY PROTEIN"/>
    <property type="match status" value="1"/>
</dbReference>
<keyword evidence="2" id="KW-1185">Reference proteome</keyword>
<dbReference type="AlphaFoldDB" id="A0A0R1RSA0"/>
<proteinExistence type="predicted"/>
<dbReference type="OrthoDB" id="9792989at2"/>
<dbReference type="PANTHER" id="PTHR35276:SF1">
    <property type="entry name" value="TRNA (MNM(5)S(2)U34)-METHYLTRANSFERASE, CHLOROPLASTIC"/>
    <property type="match status" value="1"/>
</dbReference>
<dbReference type="RefSeq" id="WP_057889616.1">
    <property type="nucleotide sequence ID" value="NZ_AZFE01000030.1"/>
</dbReference>
<dbReference type="InterPro" id="IPR010719">
    <property type="entry name" value="MnmM_MeTrfase"/>
</dbReference>
<accession>A0A0R1RSA0</accession>
<reference evidence="1 2" key="1">
    <citation type="journal article" date="2015" name="Genome Announc.">
        <title>Expanding the biotechnology potential of lactobacilli through comparative genomics of 213 strains and associated genera.</title>
        <authorList>
            <person name="Sun Z."/>
            <person name="Harris H.M."/>
            <person name="McCann A."/>
            <person name="Guo C."/>
            <person name="Argimon S."/>
            <person name="Zhang W."/>
            <person name="Yang X."/>
            <person name="Jeffery I.B."/>
            <person name="Cooney J.C."/>
            <person name="Kagawa T.F."/>
            <person name="Liu W."/>
            <person name="Song Y."/>
            <person name="Salvetti E."/>
            <person name="Wrobel A."/>
            <person name="Rasinkangas P."/>
            <person name="Parkhill J."/>
            <person name="Rea M.C."/>
            <person name="O'Sullivan O."/>
            <person name="Ritari J."/>
            <person name="Douillard F.P."/>
            <person name="Paul Ross R."/>
            <person name="Yang R."/>
            <person name="Briner A.E."/>
            <person name="Felis G.E."/>
            <person name="de Vos W.M."/>
            <person name="Barrangou R."/>
            <person name="Klaenhammer T.R."/>
            <person name="Caufield P.W."/>
            <person name="Cui Y."/>
            <person name="Zhang H."/>
            <person name="O'Toole P.W."/>
        </authorList>
    </citation>
    <scope>NUCLEOTIDE SEQUENCE [LARGE SCALE GENOMIC DNA]</scope>
    <source>
        <strain evidence="1 2">DSM 15707</strain>
    </source>
</reference>
<dbReference type="STRING" id="1423778.FC70_GL000643"/>
<evidence type="ECO:0000313" key="2">
    <source>
        <dbReference type="Proteomes" id="UP000051697"/>
    </source>
</evidence>
<dbReference type="Gene3D" id="3.40.50.150">
    <property type="entry name" value="Vaccinia Virus protein VP39"/>
    <property type="match status" value="1"/>
</dbReference>
<protein>
    <submittedName>
        <fullName evidence="1">Putative methyltransferase (Putative)</fullName>
    </submittedName>
</protein>
<dbReference type="InterPro" id="IPR029063">
    <property type="entry name" value="SAM-dependent_MTases_sf"/>
</dbReference>
<dbReference type="Pfam" id="PF06962">
    <property type="entry name" value="rRNA_methylase"/>
    <property type="match status" value="1"/>
</dbReference>